<evidence type="ECO:0000313" key="2">
    <source>
        <dbReference type="Proteomes" id="UP000799291"/>
    </source>
</evidence>
<proteinExistence type="predicted"/>
<dbReference type="Proteomes" id="UP000799291">
    <property type="component" value="Unassembled WGS sequence"/>
</dbReference>
<name>A0A6G1IZF2_9PLEO</name>
<dbReference type="OrthoDB" id="4757095at2759"/>
<gene>
    <name evidence="1" type="ORF">K458DRAFT_432157</name>
</gene>
<dbReference type="AlphaFoldDB" id="A0A6G1IZF2"/>
<protein>
    <submittedName>
        <fullName evidence="1">Uncharacterized protein</fullName>
    </submittedName>
</protein>
<accession>A0A6G1IZF2</accession>
<sequence>MACSYGVKDIEGFQAAKALAAVEQPRPAANQISRRALPHAEPCRQSQSFLLEKLVMDCRLLVWKHVHQVPYTRVERWRPPYYGVLLDALDADCFPYRLSTPNMEATKKEENPIALLLSCRQIPFYQNEGLQEWEDVFQSLEKMPSLRQLQIWFYHGRAGQPKELGWARRPWEESMGSEAVEQKHRKLFDLFATAHVPEFTVNLTWKPDDLLSQREWPFKINVHTYLELLSGMAKFPYPLESDMYN</sequence>
<dbReference type="EMBL" id="MU005584">
    <property type="protein sequence ID" value="KAF2683343.1"/>
    <property type="molecule type" value="Genomic_DNA"/>
</dbReference>
<keyword evidence="2" id="KW-1185">Reference proteome</keyword>
<organism evidence="1 2">
    <name type="scientific">Lentithecium fluviatile CBS 122367</name>
    <dbReference type="NCBI Taxonomy" id="1168545"/>
    <lineage>
        <taxon>Eukaryota</taxon>
        <taxon>Fungi</taxon>
        <taxon>Dikarya</taxon>
        <taxon>Ascomycota</taxon>
        <taxon>Pezizomycotina</taxon>
        <taxon>Dothideomycetes</taxon>
        <taxon>Pleosporomycetidae</taxon>
        <taxon>Pleosporales</taxon>
        <taxon>Massarineae</taxon>
        <taxon>Lentitheciaceae</taxon>
        <taxon>Lentithecium</taxon>
    </lineage>
</organism>
<evidence type="ECO:0000313" key="1">
    <source>
        <dbReference type="EMBL" id="KAF2683343.1"/>
    </source>
</evidence>
<reference evidence="1" key="1">
    <citation type="journal article" date="2020" name="Stud. Mycol.">
        <title>101 Dothideomycetes genomes: a test case for predicting lifestyles and emergence of pathogens.</title>
        <authorList>
            <person name="Haridas S."/>
            <person name="Albert R."/>
            <person name="Binder M."/>
            <person name="Bloem J."/>
            <person name="Labutti K."/>
            <person name="Salamov A."/>
            <person name="Andreopoulos B."/>
            <person name="Baker S."/>
            <person name="Barry K."/>
            <person name="Bills G."/>
            <person name="Bluhm B."/>
            <person name="Cannon C."/>
            <person name="Castanera R."/>
            <person name="Culley D."/>
            <person name="Daum C."/>
            <person name="Ezra D."/>
            <person name="Gonzalez J."/>
            <person name="Henrissat B."/>
            <person name="Kuo A."/>
            <person name="Liang C."/>
            <person name="Lipzen A."/>
            <person name="Lutzoni F."/>
            <person name="Magnuson J."/>
            <person name="Mondo S."/>
            <person name="Nolan M."/>
            <person name="Ohm R."/>
            <person name="Pangilinan J."/>
            <person name="Park H.-J."/>
            <person name="Ramirez L."/>
            <person name="Alfaro M."/>
            <person name="Sun H."/>
            <person name="Tritt A."/>
            <person name="Yoshinaga Y."/>
            <person name="Zwiers L.-H."/>
            <person name="Turgeon B."/>
            <person name="Goodwin S."/>
            <person name="Spatafora J."/>
            <person name="Crous P."/>
            <person name="Grigoriev I."/>
        </authorList>
    </citation>
    <scope>NUCLEOTIDE SEQUENCE</scope>
    <source>
        <strain evidence="1">CBS 122367</strain>
    </source>
</reference>